<name>A0ABQ8KUH5_9APHY</name>
<feature type="non-terminal residue" evidence="1">
    <location>
        <position position="1"/>
    </location>
</feature>
<protein>
    <submittedName>
        <fullName evidence="1">Uncharacterized protein</fullName>
    </submittedName>
</protein>
<gene>
    <name evidence="1" type="ORF">C8Q71DRAFT_689185</name>
</gene>
<dbReference type="Proteomes" id="UP000814176">
    <property type="component" value="Unassembled WGS sequence"/>
</dbReference>
<feature type="non-terminal residue" evidence="1">
    <location>
        <position position="60"/>
    </location>
</feature>
<organism evidence="1 2">
    <name type="scientific">Rhodofomes roseus</name>
    <dbReference type="NCBI Taxonomy" id="34475"/>
    <lineage>
        <taxon>Eukaryota</taxon>
        <taxon>Fungi</taxon>
        <taxon>Dikarya</taxon>
        <taxon>Basidiomycota</taxon>
        <taxon>Agaricomycotina</taxon>
        <taxon>Agaricomycetes</taxon>
        <taxon>Polyporales</taxon>
        <taxon>Rhodofomes</taxon>
    </lineage>
</organism>
<evidence type="ECO:0000313" key="1">
    <source>
        <dbReference type="EMBL" id="KAH9842338.1"/>
    </source>
</evidence>
<keyword evidence="2" id="KW-1185">Reference proteome</keyword>
<comment type="caution">
    <text evidence="1">The sequence shown here is derived from an EMBL/GenBank/DDBJ whole genome shotgun (WGS) entry which is preliminary data.</text>
</comment>
<sequence length="60" mass="6949">DNVHVHEVTLHDLNVLHDGADLTGPLRLELRVMPRFISRYNALRDQIARLDLAVEEEQAY</sequence>
<dbReference type="EMBL" id="JADCUA010000002">
    <property type="protein sequence ID" value="KAH9842338.1"/>
    <property type="molecule type" value="Genomic_DNA"/>
</dbReference>
<dbReference type="GeneID" id="72000575"/>
<reference evidence="1 2" key="1">
    <citation type="journal article" date="2021" name="Environ. Microbiol.">
        <title>Gene family expansions and transcriptome signatures uncover fungal adaptations to wood decay.</title>
        <authorList>
            <person name="Hage H."/>
            <person name="Miyauchi S."/>
            <person name="Viragh M."/>
            <person name="Drula E."/>
            <person name="Min B."/>
            <person name="Chaduli D."/>
            <person name="Navarro D."/>
            <person name="Favel A."/>
            <person name="Norest M."/>
            <person name="Lesage-Meessen L."/>
            <person name="Balint B."/>
            <person name="Merenyi Z."/>
            <person name="de Eugenio L."/>
            <person name="Morin E."/>
            <person name="Martinez A.T."/>
            <person name="Baldrian P."/>
            <person name="Stursova M."/>
            <person name="Martinez M.J."/>
            <person name="Novotny C."/>
            <person name="Magnuson J.K."/>
            <person name="Spatafora J.W."/>
            <person name="Maurice S."/>
            <person name="Pangilinan J."/>
            <person name="Andreopoulos W."/>
            <person name="LaButti K."/>
            <person name="Hundley H."/>
            <person name="Na H."/>
            <person name="Kuo A."/>
            <person name="Barry K."/>
            <person name="Lipzen A."/>
            <person name="Henrissat B."/>
            <person name="Riley R."/>
            <person name="Ahrendt S."/>
            <person name="Nagy L.G."/>
            <person name="Grigoriev I.V."/>
            <person name="Martin F."/>
            <person name="Rosso M.N."/>
        </authorList>
    </citation>
    <scope>NUCLEOTIDE SEQUENCE [LARGE SCALE GENOMIC DNA]</scope>
    <source>
        <strain evidence="1 2">CIRM-BRFM 1785</strain>
    </source>
</reference>
<proteinExistence type="predicted"/>
<dbReference type="RefSeq" id="XP_047783385.1">
    <property type="nucleotide sequence ID" value="XM_047919843.1"/>
</dbReference>
<accession>A0ABQ8KUH5</accession>
<evidence type="ECO:0000313" key="2">
    <source>
        <dbReference type="Proteomes" id="UP000814176"/>
    </source>
</evidence>